<accession>A0A0G0T3X7</accession>
<protein>
    <recommendedName>
        <fullName evidence="3">Beta-lactamase</fullName>
    </recommendedName>
</protein>
<sequence length="462" mass="51022">MTGEFSRRNFIKLTGTGMVALAGLPLGFPKFPETDYSVFDVLNSRTKCALAEKARSLISPSPEAADALAKKLGGRSASTDRISGPLAVEQLMGITTFSFDAFGISTSALDFDFNSADLVPGDFLYFIGKDLNSDYMMTISRRDSLGTLWAVTNTPDKSGRYVITEVPAWDPKNPEASFIKQLASGNNSVGFVTGQNGVDIFRLKPREKSALDMIDHSEVPQKLQEKINLTVKSAKGEWRVMVSNMDSGKIVAENNSRELRYSASLTKVPLAMSTLAYLEYKAGSPEALQKVLKTTYLEERTFDSLFRSMLSNASDEDAARTLIRYLEKEKVDIQALIASQGIANTNIETRLSTEEDIWKLFKNLHDRNNKGMLKYPGSHDYLLECMSKYDPSAKVWLVAVAVADSGIVEVEDRSYFISLNGQPKKGVELDFFNLGAELVTFVDLFAGYMSEDKNSSGAARVF</sequence>
<proteinExistence type="predicted"/>
<evidence type="ECO:0000313" key="1">
    <source>
        <dbReference type="EMBL" id="KKR69411.1"/>
    </source>
</evidence>
<organism evidence="1 2">
    <name type="scientific">Candidatus Woesebacteria bacterium GW2011_GWA2_40_7b</name>
    <dbReference type="NCBI Taxonomy" id="1618563"/>
    <lineage>
        <taxon>Bacteria</taxon>
        <taxon>Candidatus Woeseibacteriota</taxon>
    </lineage>
</organism>
<dbReference type="InterPro" id="IPR012338">
    <property type="entry name" value="Beta-lactam/transpept-like"/>
</dbReference>
<dbReference type="EMBL" id="LBZK01000045">
    <property type="protein sequence ID" value="KKR69411.1"/>
    <property type="molecule type" value="Genomic_DNA"/>
</dbReference>
<dbReference type="Gene3D" id="3.40.710.10">
    <property type="entry name" value="DD-peptidase/beta-lactamase superfamily"/>
    <property type="match status" value="1"/>
</dbReference>
<dbReference type="SUPFAM" id="SSF56601">
    <property type="entry name" value="beta-lactamase/transpeptidase-like"/>
    <property type="match status" value="1"/>
</dbReference>
<evidence type="ECO:0000313" key="2">
    <source>
        <dbReference type="Proteomes" id="UP000034562"/>
    </source>
</evidence>
<reference evidence="1 2" key="1">
    <citation type="journal article" date="2015" name="Nature">
        <title>rRNA introns, odd ribosomes, and small enigmatic genomes across a large radiation of phyla.</title>
        <authorList>
            <person name="Brown C.T."/>
            <person name="Hug L.A."/>
            <person name="Thomas B.C."/>
            <person name="Sharon I."/>
            <person name="Castelle C.J."/>
            <person name="Singh A."/>
            <person name="Wilkins M.J."/>
            <person name="Williams K.H."/>
            <person name="Banfield J.F."/>
        </authorList>
    </citation>
    <scope>NUCLEOTIDE SEQUENCE [LARGE SCALE GENOMIC DNA]</scope>
</reference>
<evidence type="ECO:0008006" key="3">
    <source>
        <dbReference type="Google" id="ProtNLM"/>
    </source>
</evidence>
<dbReference type="InterPro" id="IPR006311">
    <property type="entry name" value="TAT_signal"/>
</dbReference>
<gene>
    <name evidence="1" type="ORF">UU12_C0045G0005</name>
</gene>
<comment type="caution">
    <text evidence="1">The sequence shown here is derived from an EMBL/GenBank/DDBJ whole genome shotgun (WGS) entry which is preliminary data.</text>
</comment>
<name>A0A0G0T3X7_9BACT</name>
<dbReference type="AlphaFoldDB" id="A0A0G0T3X7"/>
<dbReference type="Proteomes" id="UP000034562">
    <property type="component" value="Unassembled WGS sequence"/>
</dbReference>
<dbReference type="PROSITE" id="PS51318">
    <property type="entry name" value="TAT"/>
    <property type="match status" value="1"/>
</dbReference>